<keyword evidence="2" id="KW-0812">Transmembrane</keyword>
<feature type="region of interest" description="Disordered" evidence="1">
    <location>
        <begin position="102"/>
        <end position="151"/>
    </location>
</feature>
<feature type="transmembrane region" description="Helical" evidence="2">
    <location>
        <begin position="12"/>
        <end position="30"/>
    </location>
</feature>
<accession>A0ABQ1RXC7</accession>
<name>A0ABQ1RXC7_9MICO</name>
<evidence type="ECO:0000256" key="2">
    <source>
        <dbReference type="SAM" id="Phobius"/>
    </source>
</evidence>
<proteinExistence type="predicted"/>
<organism evidence="3 4">
    <name type="scientific">Microbacterium murale</name>
    <dbReference type="NCBI Taxonomy" id="1081040"/>
    <lineage>
        <taxon>Bacteria</taxon>
        <taxon>Bacillati</taxon>
        <taxon>Actinomycetota</taxon>
        <taxon>Actinomycetes</taxon>
        <taxon>Micrococcales</taxon>
        <taxon>Microbacteriaceae</taxon>
        <taxon>Microbacterium</taxon>
    </lineage>
</organism>
<reference evidence="4" key="1">
    <citation type="journal article" date="2019" name="Int. J. Syst. Evol. Microbiol.">
        <title>The Global Catalogue of Microorganisms (GCM) 10K type strain sequencing project: providing services to taxonomists for standard genome sequencing and annotation.</title>
        <authorList>
            <consortium name="The Broad Institute Genomics Platform"/>
            <consortium name="The Broad Institute Genome Sequencing Center for Infectious Disease"/>
            <person name="Wu L."/>
            <person name="Ma J."/>
        </authorList>
    </citation>
    <scope>NUCLEOTIDE SEQUENCE [LARGE SCALE GENOMIC DNA]</scope>
    <source>
        <strain evidence="4">CCM 7640</strain>
    </source>
</reference>
<keyword evidence="2" id="KW-0472">Membrane</keyword>
<dbReference type="EMBL" id="BMCM01000005">
    <property type="protein sequence ID" value="GGD84205.1"/>
    <property type="molecule type" value="Genomic_DNA"/>
</dbReference>
<keyword evidence="4" id="KW-1185">Reference proteome</keyword>
<protein>
    <recommendedName>
        <fullName evidence="5">Dinucleotide-utilizing enzyme</fullName>
    </recommendedName>
</protein>
<keyword evidence="2" id="KW-1133">Transmembrane helix</keyword>
<feature type="compositionally biased region" description="Polar residues" evidence="1">
    <location>
        <begin position="136"/>
        <end position="151"/>
    </location>
</feature>
<feature type="compositionally biased region" description="Low complexity" evidence="1">
    <location>
        <begin position="106"/>
        <end position="128"/>
    </location>
</feature>
<evidence type="ECO:0000313" key="4">
    <source>
        <dbReference type="Proteomes" id="UP000629365"/>
    </source>
</evidence>
<sequence length="151" mass="15157">MKKSLTRSISYWLLLVLSLVSAGVGAWLISDNASIMTAKLLDGTATGVEVYVGQPMIVVGAVLLGAGVIGVLLTLALAAAKSLVPAAAPVVVEPIDWAADAEDVPAPDATTGAETETDTVASDSATDTNADDEDQNGSSGSTATATNISVR</sequence>
<gene>
    <name evidence="3" type="ORF">GCM10007269_28950</name>
</gene>
<evidence type="ECO:0008006" key="5">
    <source>
        <dbReference type="Google" id="ProtNLM"/>
    </source>
</evidence>
<evidence type="ECO:0000256" key="1">
    <source>
        <dbReference type="SAM" id="MobiDB-lite"/>
    </source>
</evidence>
<evidence type="ECO:0000313" key="3">
    <source>
        <dbReference type="EMBL" id="GGD84205.1"/>
    </source>
</evidence>
<dbReference type="Proteomes" id="UP000629365">
    <property type="component" value="Unassembled WGS sequence"/>
</dbReference>
<comment type="caution">
    <text evidence="3">The sequence shown here is derived from an EMBL/GenBank/DDBJ whole genome shotgun (WGS) entry which is preliminary data.</text>
</comment>
<dbReference type="RefSeq" id="WP_188437301.1">
    <property type="nucleotide sequence ID" value="NZ_BMCM01000005.1"/>
</dbReference>
<feature type="transmembrane region" description="Helical" evidence="2">
    <location>
        <begin position="50"/>
        <end position="78"/>
    </location>
</feature>